<evidence type="ECO:0008006" key="4">
    <source>
        <dbReference type="Google" id="ProtNLM"/>
    </source>
</evidence>
<reference evidence="2 3" key="2">
    <citation type="submission" date="2013-02" db="EMBL/GenBank/DDBJ databases">
        <title>The Genome Sequence of Plasmodium falciparum Palo Alto/Uganda.</title>
        <authorList>
            <consortium name="The Broad Institute Genome Sequencing Platform"/>
            <consortium name="The Broad Institute Genome Sequencing Center for Infectious Disease"/>
            <person name="Neafsey D."/>
            <person name="Cheeseman I."/>
            <person name="Volkman S."/>
            <person name="Adams J."/>
            <person name="Walker B."/>
            <person name="Young S.K."/>
            <person name="Zeng Q."/>
            <person name="Gargeya S."/>
            <person name="Fitzgerald M."/>
            <person name="Haas B."/>
            <person name="Abouelleil A."/>
            <person name="Alvarado L."/>
            <person name="Arachchi H.M."/>
            <person name="Berlin A.M."/>
            <person name="Chapman S.B."/>
            <person name="Dewar J."/>
            <person name="Goldberg J."/>
            <person name="Griggs A."/>
            <person name="Gujja S."/>
            <person name="Hansen M."/>
            <person name="Howarth C."/>
            <person name="Imamovic A."/>
            <person name="Larimer J."/>
            <person name="McCowan C."/>
            <person name="Murphy C."/>
            <person name="Neiman D."/>
            <person name="Pearson M."/>
            <person name="Priest M."/>
            <person name="Roberts A."/>
            <person name="Saif S."/>
            <person name="Shea T."/>
            <person name="Sisk P."/>
            <person name="Sykes S."/>
            <person name="Wortman J."/>
            <person name="Nusbaum C."/>
            <person name="Birren B."/>
        </authorList>
    </citation>
    <scope>NUCLEOTIDE SEQUENCE [LARGE SCALE GENOMIC DNA]</scope>
    <source>
        <strain evidence="2 3">Palo Alto/Uganda</strain>
    </source>
</reference>
<evidence type="ECO:0000313" key="3">
    <source>
        <dbReference type="Proteomes" id="UP000019103"/>
    </source>
</evidence>
<dbReference type="Pfam" id="PF02009">
    <property type="entry name" value="RIFIN"/>
    <property type="match status" value="1"/>
</dbReference>
<proteinExistence type="predicted"/>
<evidence type="ECO:0000313" key="2">
    <source>
        <dbReference type="EMBL" id="ETW54493.1"/>
    </source>
</evidence>
<keyword evidence="1" id="KW-0472">Membrane</keyword>
<dbReference type="OMA" id="MEIVIFG"/>
<sequence>MNVLRIVVPSSGVLGGIGEFGLSVWKPAALAAVKEFAAKAGAAAGKAAGEAKGMEIVIFGLETFGVDELFPGIFNNFVTTSHFAEVTNISSSILGKYRAICTGVDNITAPTACTKFQLNLGIHKQIGNRISPYGTPDTTAIRQGLEGILGEATKTAKAAELAESTKVTAELTNEKTGEIAATYMGYHSTIIASIIAIVIIVLIMNSSNYYKFIFNKYIFKKTIIII</sequence>
<dbReference type="EMBL" id="KI927384">
    <property type="protein sequence ID" value="ETW54493.1"/>
    <property type="molecule type" value="Genomic_DNA"/>
</dbReference>
<accession>W4IWW0</accession>
<dbReference type="InterPro" id="IPR006373">
    <property type="entry name" value="VSA_Rifin"/>
</dbReference>
<keyword evidence="1" id="KW-0812">Transmembrane</keyword>
<dbReference type="AlphaFoldDB" id="W4IWW0"/>
<protein>
    <recommendedName>
        <fullName evidence="4">Rifin</fullName>
    </recommendedName>
</protein>
<dbReference type="Proteomes" id="UP000019103">
    <property type="component" value="Unassembled WGS sequence"/>
</dbReference>
<gene>
    <name evidence="2" type="ORF">PFUGPA_04359</name>
</gene>
<feature type="transmembrane region" description="Helical" evidence="1">
    <location>
        <begin position="183"/>
        <end position="204"/>
    </location>
</feature>
<reference evidence="2 3" key="1">
    <citation type="submission" date="2013-02" db="EMBL/GenBank/DDBJ databases">
        <title>The Genome Annotation of Plasmodium falciparum Palo Alto/Uganda.</title>
        <authorList>
            <consortium name="The Broad Institute Genome Sequencing Platform"/>
            <consortium name="The Broad Institute Genome Sequencing Center for Infectious Disease"/>
            <person name="Neafsey D."/>
            <person name="Hoffman S."/>
            <person name="Volkman S."/>
            <person name="Rosenthal P."/>
            <person name="Walker B."/>
            <person name="Young S.K."/>
            <person name="Zeng Q."/>
            <person name="Gargeya S."/>
            <person name="Fitzgerald M."/>
            <person name="Haas B."/>
            <person name="Abouelleil A."/>
            <person name="Allen A.W."/>
            <person name="Alvarado L."/>
            <person name="Arachchi H.M."/>
            <person name="Berlin A.M."/>
            <person name="Chapman S.B."/>
            <person name="Gainer-Dewar J."/>
            <person name="Goldberg J."/>
            <person name="Griggs A."/>
            <person name="Gujja S."/>
            <person name="Hansen M."/>
            <person name="Howarth C."/>
            <person name="Imamovic A."/>
            <person name="Ireland A."/>
            <person name="Larimer J."/>
            <person name="McCowan C."/>
            <person name="Murphy C."/>
            <person name="Pearson M."/>
            <person name="Poon T.W."/>
            <person name="Priest M."/>
            <person name="Roberts A."/>
            <person name="Saif S."/>
            <person name="Shea T."/>
            <person name="Sisk P."/>
            <person name="Sykes S."/>
            <person name="Wortman J."/>
            <person name="Nusbaum C."/>
            <person name="Birren B."/>
        </authorList>
    </citation>
    <scope>NUCLEOTIDE SEQUENCE [LARGE SCALE GENOMIC DNA]</scope>
    <source>
        <strain evidence="2 3">Palo Alto/Uganda</strain>
    </source>
</reference>
<keyword evidence="1" id="KW-1133">Transmembrane helix</keyword>
<evidence type="ECO:0000256" key="1">
    <source>
        <dbReference type="SAM" id="Phobius"/>
    </source>
</evidence>
<organism evidence="2 3">
    <name type="scientific">Plasmodium falciparum (isolate Palo Alto / Uganda)</name>
    <dbReference type="NCBI Taxonomy" id="57270"/>
    <lineage>
        <taxon>Eukaryota</taxon>
        <taxon>Sar</taxon>
        <taxon>Alveolata</taxon>
        <taxon>Apicomplexa</taxon>
        <taxon>Aconoidasida</taxon>
        <taxon>Haemosporida</taxon>
        <taxon>Plasmodiidae</taxon>
        <taxon>Plasmodium</taxon>
        <taxon>Plasmodium (Laverania)</taxon>
    </lineage>
</organism>
<name>W4IWW0_PLAFP</name>